<dbReference type="KEGG" id="ffu:CLAFUR5_11353"/>
<dbReference type="AlphaFoldDB" id="A0A9Q8PDL0"/>
<reference evidence="1" key="2">
    <citation type="journal article" date="2022" name="Microb. Genom.">
        <title>A chromosome-scale genome assembly of the tomato pathogen Cladosporium fulvum reveals a compartmentalized genome architecture and the presence of a dispensable chromosome.</title>
        <authorList>
            <person name="Zaccaron A.Z."/>
            <person name="Chen L.H."/>
            <person name="Samaras A."/>
            <person name="Stergiopoulos I."/>
        </authorList>
    </citation>
    <scope>NUCLEOTIDE SEQUENCE</scope>
    <source>
        <strain evidence="1">Race5_Kim</strain>
    </source>
</reference>
<keyword evidence="2" id="KW-1185">Reference proteome</keyword>
<gene>
    <name evidence="1" type="ORF">CLAFUR5_11353</name>
</gene>
<dbReference type="RefSeq" id="XP_047764937.1">
    <property type="nucleotide sequence ID" value="XM_047910501.1"/>
</dbReference>
<evidence type="ECO:0000313" key="1">
    <source>
        <dbReference type="EMBL" id="UJO20571.1"/>
    </source>
</evidence>
<proteinExistence type="predicted"/>
<dbReference type="Proteomes" id="UP000756132">
    <property type="component" value="Chromosome 8"/>
</dbReference>
<dbReference type="EMBL" id="CP090170">
    <property type="protein sequence ID" value="UJO20571.1"/>
    <property type="molecule type" value="Genomic_DNA"/>
</dbReference>
<name>A0A9Q8PDL0_PASFU</name>
<sequence length="176" mass="19673">MPQANRYRWHMAAVDGGEIIQFVQEHMMQGLLQHKQGRRQSHENIRPCTHLLVNCGLHFGTHVTVTVKHVEVTSAQGVTVSDIFEAILGVRNKLIHVAGGGHVYFVRHVEAGKGAYSVAEVPPYDQLVAETIQQFEDEYQTEANVEYLNFVLIGTVTPTEEDILAVETDPRFALPS</sequence>
<accession>A0A9Q8PDL0</accession>
<evidence type="ECO:0000313" key="2">
    <source>
        <dbReference type="Proteomes" id="UP000756132"/>
    </source>
</evidence>
<reference evidence="1" key="1">
    <citation type="submission" date="2021-12" db="EMBL/GenBank/DDBJ databases">
        <authorList>
            <person name="Zaccaron A."/>
            <person name="Stergiopoulos I."/>
        </authorList>
    </citation>
    <scope>NUCLEOTIDE SEQUENCE</scope>
    <source>
        <strain evidence="1">Race5_Kim</strain>
    </source>
</reference>
<protein>
    <submittedName>
        <fullName evidence="1">Uncharacterized protein</fullName>
    </submittedName>
</protein>
<organism evidence="1 2">
    <name type="scientific">Passalora fulva</name>
    <name type="common">Tomato leaf mold</name>
    <name type="synonym">Cladosporium fulvum</name>
    <dbReference type="NCBI Taxonomy" id="5499"/>
    <lineage>
        <taxon>Eukaryota</taxon>
        <taxon>Fungi</taxon>
        <taxon>Dikarya</taxon>
        <taxon>Ascomycota</taxon>
        <taxon>Pezizomycotina</taxon>
        <taxon>Dothideomycetes</taxon>
        <taxon>Dothideomycetidae</taxon>
        <taxon>Mycosphaerellales</taxon>
        <taxon>Mycosphaerellaceae</taxon>
        <taxon>Fulvia</taxon>
    </lineage>
</organism>
<dbReference type="GeneID" id="71991231"/>